<dbReference type="HOGENOM" id="CLU_069641_0_0_1"/>
<sequence>MSTTSRSMLEAMGLFPRDPGECELPWIVPPHAVLRCKSPKSRIICATEDLHQRVMSLHLPLLHEASLYTQTVHQLPPRLETLHGALYELPDDVPDFIMIYVPRWEIHARNSLERISSLFGWPNHPCPVYTPQPFNFFGVKSLEGITSTHMIPCGHSVLLLCLLALQPVLDTLKEMLTPPGDECRHEFTMCLDHTMGPTEVFVRHRIKPRPGEEAADDSKSLGILICGIVALMPENCKMYGTDIEADEAVLEYIIRDVGRHQLFTIKCHEH</sequence>
<keyword evidence="2" id="KW-1185">Reference proteome</keyword>
<dbReference type="InParanoid" id="A0A067MAM8"/>
<protein>
    <submittedName>
        <fullName evidence="1">Uncharacterized protein</fullName>
    </submittedName>
</protein>
<organism evidence="1 2">
    <name type="scientific">Botryobasidium botryosum (strain FD-172 SS1)</name>
    <dbReference type="NCBI Taxonomy" id="930990"/>
    <lineage>
        <taxon>Eukaryota</taxon>
        <taxon>Fungi</taxon>
        <taxon>Dikarya</taxon>
        <taxon>Basidiomycota</taxon>
        <taxon>Agaricomycotina</taxon>
        <taxon>Agaricomycetes</taxon>
        <taxon>Cantharellales</taxon>
        <taxon>Botryobasidiaceae</taxon>
        <taxon>Botryobasidium</taxon>
    </lineage>
</organism>
<evidence type="ECO:0000313" key="2">
    <source>
        <dbReference type="Proteomes" id="UP000027195"/>
    </source>
</evidence>
<proteinExistence type="predicted"/>
<accession>A0A067MAM8</accession>
<dbReference type="Proteomes" id="UP000027195">
    <property type="component" value="Unassembled WGS sequence"/>
</dbReference>
<evidence type="ECO:0000313" key="1">
    <source>
        <dbReference type="EMBL" id="KDQ12634.1"/>
    </source>
</evidence>
<reference evidence="2" key="1">
    <citation type="journal article" date="2014" name="Proc. Natl. Acad. Sci. U.S.A.">
        <title>Extensive sampling of basidiomycete genomes demonstrates inadequacy of the white-rot/brown-rot paradigm for wood decay fungi.</title>
        <authorList>
            <person name="Riley R."/>
            <person name="Salamov A.A."/>
            <person name="Brown D.W."/>
            <person name="Nagy L.G."/>
            <person name="Floudas D."/>
            <person name="Held B.W."/>
            <person name="Levasseur A."/>
            <person name="Lombard V."/>
            <person name="Morin E."/>
            <person name="Otillar R."/>
            <person name="Lindquist E.A."/>
            <person name="Sun H."/>
            <person name="LaButti K.M."/>
            <person name="Schmutz J."/>
            <person name="Jabbour D."/>
            <person name="Luo H."/>
            <person name="Baker S.E."/>
            <person name="Pisabarro A.G."/>
            <person name="Walton J.D."/>
            <person name="Blanchette R.A."/>
            <person name="Henrissat B."/>
            <person name="Martin F."/>
            <person name="Cullen D."/>
            <person name="Hibbett D.S."/>
            <person name="Grigoriev I.V."/>
        </authorList>
    </citation>
    <scope>NUCLEOTIDE SEQUENCE [LARGE SCALE GENOMIC DNA]</scope>
    <source>
        <strain evidence="2">FD-172 SS1</strain>
    </source>
</reference>
<dbReference type="AlphaFoldDB" id="A0A067MAM8"/>
<dbReference type="EMBL" id="KL198049">
    <property type="protein sequence ID" value="KDQ12634.1"/>
    <property type="molecule type" value="Genomic_DNA"/>
</dbReference>
<name>A0A067MAM8_BOTB1</name>
<gene>
    <name evidence="1" type="ORF">BOTBODRAFT_413897</name>
</gene>